<keyword evidence="2" id="KW-0596">Phosphopantetheine</keyword>
<dbReference type="Proteomes" id="UP000286931">
    <property type="component" value="Unassembled WGS sequence"/>
</dbReference>
<evidence type="ECO:0000256" key="3">
    <source>
        <dbReference type="ARBA" id="ARBA00022553"/>
    </source>
</evidence>
<name>A0A401Z540_9ACTN</name>
<dbReference type="EMBL" id="BIFH01000055">
    <property type="protein sequence ID" value="GCE01955.1"/>
    <property type="molecule type" value="Genomic_DNA"/>
</dbReference>
<dbReference type="EC" id="2.3.1.39" evidence="1"/>
<accession>A0A401Z540</accession>
<evidence type="ECO:0000313" key="9">
    <source>
        <dbReference type="EMBL" id="GCE01955.1"/>
    </source>
</evidence>
<sequence>MGDGTAFLFPGQGAYLESVFTELRRHRVEVAEVFAEIDASVAGSDHVAPISPILLRDAPPTLDTLLDTDPDTLQLALYGTSLAIHRILTAEGVKPAVLVGHSLGEIAALVAAGAFGVGEGAVVVARRSAALRSAAGPGTDTGAGGMLALGAGVRRVLGLVEFVGAAGLVVAVENSPRQTVVSGPEAALAPVHDIARRAGIESVRVRSPYPFHGPLLAAAADAFHRDIRDLRRSWFRLPVYSPILGRHYTDEDDLGSLLASHLTRRVHFLGALRHLHDTGTDVFVECGARNTLTRLVRKSLPEVNAIACTVAGRSPVVSLREAVDELRGGPATSPSPVGEHASTADVPAAHVPIPDVPAVSDTSRVPAPPLDRAGVIDGITRMYARAVEYPEEVFTEDVELEADLGIDSVKQTELLARVAEQYGLPELTADFRIGRYGTLGRIADLVITHGSGVPVPA</sequence>
<dbReference type="InterPro" id="IPR001227">
    <property type="entry name" value="Ac_transferase_dom_sf"/>
</dbReference>
<dbReference type="InterPro" id="IPR006162">
    <property type="entry name" value="Ppantetheine_attach_site"/>
</dbReference>
<evidence type="ECO:0000313" key="10">
    <source>
        <dbReference type="Proteomes" id="UP000286931"/>
    </source>
</evidence>
<gene>
    <name evidence="9" type="ORF">EHYA_09730</name>
</gene>
<evidence type="ECO:0000259" key="8">
    <source>
        <dbReference type="SMART" id="SM00827"/>
    </source>
</evidence>
<dbReference type="SMART" id="SM00827">
    <property type="entry name" value="PKS_AT"/>
    <property type="match status" value="1"/>
</dbReference>
<evidence type="ECO:0000256" key="2">
    <source>
        <dbReference type="ARBA" id="ARBA00022450"/>
    </source>
</evidence>
<reference evidence="9 10" key="1">
    <citation type="submission" date="2018-12" db="EMBL/GenBank/DDBJ databases">
        <title>Draft genome sequence of Embleya hyalina NBRC 13850T.</title>
        <authorList>
            <person name="Komaki H."/>
            <person name="Hosoyama A."/>
            <person name="Kimura A."/>
            <person name="Ichikawa N."/>
            <person name="Tamura T."/>
        </authorList>
    </citation>
    <scope>NUCLEOTIDE SEQUENCE [LARGE SCALE GENOMIC DNA]</scope>
    <source>
        <strain evidence="9 10">NBRC 13850</strain>
    </source>
</reference>
<keyword evidence="5" id="KW-0045">Antibiotic biosynthesis</keyword>
<dbReference type="Gene3D" id="3.40.366.10">
    <property type="entry name" value="Malonyl-Coenzyme A Acyl Carrier Protein, domain 2"/>
    <property type="match status" value="1"/>
</dbReference>
<dbReference type="InterPro" id="IPR036736">
    <property type="entry name" value="ACP-like_sf"/>
</dbReference>
<comment type="caution">
    <text evidence="9">The sequence shown here is derived from an EMBL/GenBank/DDBJ whole genome shotgun (WGS) entry which is preliminary data.</text>
</comment>
<keyword evidence="4" id="KW-0808">Transferase</keyword>
<dbReference type="InterPro" id="IPR050858">
    <property type="entry name" value="Mal-CoA-ACP_Trans/PKS_FabD"/>
</dbReference>
<dbReference type="GO" id="GO:0017000">
    <property type="term" value="P:antibiotic biosynthetic process"/>
    <property type="evidence" value="ECO:0007669"/>
    <property type="project" value="UniProtKB-KW"/>
</dbReference>
<proteinExistence type="predicted"/>
<dbReference type="PANTHER" id="PTHR42681:SF1">
    <property type="entry name" value="MALONYL-COA-ACYL CARRIER PROTEIN TRANSACYLASE, MITOCHONDRIAL"/>
    <property type="match status" value="1"/>
</dbReference>
<dbReference type="RefSeq" id="WP_126643524.1">
    <property type="nucleotide sequence ID" value="NZ_BIFH01000055.1"/>
</dbReference>
<keyword evidence="10" id="KW-1185">Reference proteome</keyword>
<dbReference type="GO" id="GO:0005829">
    <property type="term" value="C:cytosol"/>
    <property type="evidence" value="ECO:0007669"/>
    <property type="project" value="TreeGrafter"/>
</dbReference>
<dbReference type="Pfam" id="PF00550">
    <property type="entry name" value="PP-binding"/>
    <property type="match status" value="1"/>
</dbReference>
<dbReference type="SUPFAM" id="SSF52151">
    <property type="entry name" value="FabD/lysophospholipase-like"/>
    <property type="match status" value="1"/>
</dbReference>
<dbReference type="InterPro" id="IPR016035">
    <property type="entry name" value="Acyl_Trfase/lysoPLipase"/>
</dbReference>
<dbReference type="AlphaFoldDB" id="A0A401Z540"/>
<dbReference type="Gene3D" id="1.10.1200.10">
    <property type="entry name" value="ACP-like"/>
    <property type="match status" value="1"/>
</dbReference>
<evidence type="ECO:0000256" key="4">
    <source>
        <dbReference type="ARBA" id="ARBA00022679"/>
    </source>
</evidence>
<dbReference type="Pfam" id="PF00698">
    <property type="entry name" value="Acyl_transf_1"/>
    <property type="match status" value="1"/>
</dbReference>
<keyword evidence="3" id="KW-0597">Phosphoprotein</keyword>
<evidence type="ECO:0000256" key="1">
    <source>
        <dbReference type="ARBA" id="ARBA00013258"/>
    </source>
</evidence>
<evidence type="ECO:0000256" key="5">
    <source>
        <dbReference type="ARBA" id="ARBA00023194"/>
    </source>
</evidence>
<keyword evidence="6" id="KW-0012">Acyltransferase</keyword>
<feature type="domain" description="Malonyl-CoA:ACP transacylase (MAT)" evidence="8">
    <location>
        <begin position="8"/>
        <end position="313"/>
    </location>
</feature>
<comment type="catalytic activity">
    <reaction evidence="7">
        <text>holo-[ACP] + malonyl-CoA = malonyl-[ACP] + CoA</text>
        <dbReference type="Rhea" id="RHEA:41792"/>
        <dbReference type="Rhea" id="RHEA-COMP:9623"/>
        <dbReference type="Rhea" id="RHEA-COMP:9685"/>
        <dbReference type="ChEBI" id="CHEBI:57287"/>
        <dbReference type="ChEBI" id="CHEBI:57384"/>
        <dbReference type="ChEBI" id="CHEBI:64479"/>
        <dbReference type="ChEBI" id="CHEBI:78449"/>
        <dbReference type="EC" id="2.3.1.39"/>
    </reaction>
</comment>
<dbReference type="InterPro" id="IPR016036">
    <property type="entry name" value="Malonyl_transacylase_ACP-bd"/>
</dbReference>
<dbReference type="SUPFAM" id="SSF55048">
    <property type="entry name" value="Probable ACP-binding domain of malonyl-CoA ACP transacylase"/>
    <property type="match status" value="1"/>
</dbReference>
<dbReference type="InterPro" id="IPR014043">
    <property type="entry name" value="Acyl_transferase_dom"/>
</dbReference>
<dbReference type="PANTHER" id="PTHR42681">
    <property type="entry name" value="MALONYL-COA-ACYL CARRIER PROTEIN TRANSACYLASE, MITOCHONDRIAL"/>
    <property type="match status" value="1"/>
</dbReference>
<dbReference type="InterPro" id="IPR009081">
    <property type="entry name" value="PP-bd_ACP"/>
</dbReference>
<protein>
    <recommendedName>
        <fullName evidence="1">[acyl-carrier-protein] S-malonyltransferase</fullName>
        <ecNumber evidence="1">2.3.1.39</ecNumber>
    </recommendedName>
</protein>
<dbReference type="SUPFAM" id="SSF47336">
    <property type="entry name" value="ACP-like"/>
    <property type="match status" value="1"/>
</dbReference>
<evidence type="ECO:0000256" key="6">
    <source>
        <dbReference type="ARBA" id="ARBA00023315"/>
    </source>
</evidence>
<dbReference type="GO" id="GO:0006633">
    <property type="term" value="P:fatty acid biosynthetic process"/>
    <property type="evidence" value="ECO:0007669"/>
    <property type="project" value="TreeGrafter"/>
</dbReference>
<dbReference type="GO" id="GO:0004314">
    <property type="term" value="F:[acyl-carrier-protein] S-malonyltransferase activity"/>
    <property type="evidence" value="ECO:0007669"/>
    <property type="project" value="UniProtKB-EC"/>
</dbReference>
<organism evidence="9 10">
    <name type="scientific">Embleya hyalina</name>
    <dbReference type="NCBI Taxonomy" id="516124"/>
    <lineage>
        <taxon>Bacteria</taxon>
        <taxon>Bacillati</taxon>
        <taxon>Actinomycetota</taxon>
        <taxon>Actinomycetes</taxon>
        <taxon>Kitasatosporales</taxon>
        <taxon>Streptomycetaceae</taxon>
        <taxon>Embleya</taxon>
    </lineage>
</organism>
<dbReference type="PROSITE" id="PS00012">
    <property type="entry name" value="PHOSPHOPANTETHEINE"/>
    <property type="match status" value="1"/>
</dbReference>
<evidence type="ECO:0000256" key="7">
    <source>
        <dbReference type="ARBA" id="ARBA00048462"/>
    </source>
</evidence>
<dbReference type="OrthoDB" id="4286171at2"/>